<name>A0A7M2Z1V7_9ACTN</name>
<evidence type="ECO:0000313" key="3">
    <source>
        <dbReference type="Proteomes" id="UP000254134"/>
    </source>
</evidence>
<dbReference type="Pfam" id="PF12680">
    <property type="entry name" value="SnoaL_2"/>
    <property type="match status" value="1"/>
</dbReference>
<keyword evidence="3" id="KW-1185">Reference proteome</keyword>
<organism evidence="2 3">
    <name type="scientific">Gaiella occulta</name>
    <dbReference type="NCBI Taxonomy" id="1002870"/>
    <lineage>
        <taxon>Bacteria</taxon>
        <taxon>Bacillati</taxon>
        <taxon>Actinomycetota</taxon>
        <taxon>Thermoleophilia</taxon>
        <taxon>Gaiellales</taxon>
        <taxon>Gaiellaceae</taxon>
        <taxon>Gaiella</taxon>
    </lineage>
</organism>
<sequence>MAEERAVQALLESLVEAWNSHDATAFAACFADDADFTNVFGMEAKGRDAIERFHAPVFRTMFKDSCLSATATRVRFLRPDVAAVDMRWEMTGARDPRGHEWPLRRGLINLVLTRERGGWSIAVMHNMDLPPEELAEGQAALQRQEA</sequence>
<dbReference type="InterPro" id="IPR037401">
    <property type="entry name" value="SnoaL-like"/>
</dbReference>
<protein>
    <recommendedName>
        <fullName evidence="1">SnoaL-like domain-containing protein</fullName>
    </recommendedName>
</protein>
<gene>
    <name evidence="2" type="ORF">Gocc_0464</name>
</gene>
<dbReference type="AlphaFoldDB" id="A0A7M2Z1V7"/>
<reference evidence="3" key="2">
    <citation type="journal article" date="2019" name="MicrobiologyOpen">
        <title>High-quality draft genome sequence of Gaiella occulta isolated from a 150 meter deep mineral water borehole and comparison with the genome sequences of other deep-branching lineages of the phylum Actinobacteria.</title>
        <authorList>
            <person name="Severino R."/>
            <person name="Froufe H.J.C."/>
            <person name="Barroso C."/>
            <person name="Albuquerque L."/>
            <person name="Lobo-da-Cunha A."/>
            <person name="da Costa M.S."/>
            <person name="Egas C."/>
        </authorList>
    </citation>
    <scope>NUCLEOTIDE SEQUENCE [LARGE SCALE GENOMIC DNA]</scope>
    <source>
        <strain evidence="3">F2-233</strain>
    </source>
</reference>
<feature type="domain" description="SnoaL-like" evidence="1">
    <location>
        <begin position="12"/>
        <end position="103"/>
    </location>
</feature>
<dbReference type="SUPFAM" id="SSF54427">
    <property type="entry name" value="NTF2-like"/>
    <property type="match status" value="1"/>
</dbReference>
<evidence type="ECO:0000259" key="1">
    <source>
        <dbReference type="Pfam" id="PF12680"/>
    </source>
</evidence>
<comment type="caution">
    <text evidence="2">The sequence shown here is derived from an EMBL/GenBank/DDBJ whole genome shotgun (WGS) entry which is preliminary data.</text>
</comment>
<accession>A0A7M2Z1V7</accession>
<proteinExistence type="predicted"/>
<dbReference type="InterPro" id="IPR032710">
    <property type="entry name" value="NTF2-like_dom_sf"/>
</dbReference>
<dbReference type="EMBL" id="QQZY01000001">
    <property type="protein sequence ID" value="RDI76045.1"/>
    <property type="molecule type" value="Genomic_DNA"/>
</dbReference>
<dbReference type="Gene3D" id="3.10.450.50">
    <property type="match status" value="1"/>
</dbReference>
<dbReference type="Proteomes" id="UP000254134">
    <property type="component" value="Unassembled WGS sequence"/>
</dbReference>
<dbReference type="NCBIfam" id="TIGR02246">
    <property type="entry name" value="SgcJ/EcaC family oxidoreductase"/>
    <property type="match status" value="1"/>
</dbReference>
<dbReference type="InterPro" id="IPR011944">
    <property type="entry name" value="Steroid_delta5-4_isomerase"/>
</dbReference>
<dbReference type="RefSeq" id="WP_181813295.1">
    <property type="nucleotide sequence ID" value="NZ_QQZY01000001.1"/>
</dbReference>
<evidence type="ECO:0000313" key="2">
    <source>
        <dbReference type="EMBL" id="RDI76045.1"/>
    </source>
</evidence>
<reference evidence="2 3" key="1">
    <citation type="submission" date="2018-07" db="EMBL/GenBank/DDBJ databases">
        <title>High-quality-draft genome sequence of Gaiella occulta.</title>
        <authorList>
            <person name="Severino R."/>
            <person name="Froufe H.J.C."/>
            <person name="Rainey F.A."/>
            <person name="Barroso C."/>
            <person name="Albuquerque L."/>
            <person name="Lobo-Da-Cunha A."/>
            <person name="Da Costa M.S."/>
            <person name="Egas C."/>
        </authorList>
    </citation>
    <scope>NUCLEOTIDE SEQUENCE [LARGE SCALE GENOMIC DNA]</scope>
    <source>
        <strain evidence="2 3">F2-233</strain>
    </source>
</reference>